<dbReference type="InterPro" id="IPR025196">
    <property type="entry name" value="DUF4126"/>
</dbReference>
<dbReference type="OrthoDB" id="288613at2"/>
<protein>
    <recommendedName>
        <fullName evidence="2">DUF4126 domain-containing protein</fullName>
    </recommendedName>
</protein>
<sequence>MDGIGELGALSALLAGISLSAAAGLRVFLPVLALGLASRFGMLELGEQFAWLASDPLLLVVGIAALLEIGGYYIPLVDNLLDTLATPAAIGGGTVIVASLLPEMHGLLQWSSAALLGGGAAGIVQGTTVAARSVSTASTGGVGNPLVATAETGGSLIAIVLALLIPVVFGVLVIVALAWLAVRLVRWLRRRRAHQAVHQRR</sequence>
<organism evidence="3 4">
    <name type="scientific">Thioalkalivibrio paradoxus ARh 1</name>
    <dbReference type="NCBI Taxonomy" id="713585"/>
    <lineage>
        <taxon>Bacteria</taxon>
        <taxon>Pseudomonadati</taxon>
        <taxon>Pseudomonadota</taxon>
        <taxon>Gammaproteobacteria</taxon>
        <taxon>Chromatiales</taxon>
        <taxon>Ectothiorhodospiraceae</taxon>
        <taxon>Thioalkalivibrio</taxon>
    </lineage>
</organism>
<evidence type="ECO:0000259" key="2">
    <source>
        <dbReference type="Pfam" id="PF13548"/>
    </source>
</evidence>
<keyword evidence="1" id="KW-0812">Transmembrane</keyword>
<keyword evidence="4" id="KW-1185">Reference proteome</keyword>
<feature type="transmembrane region" description="Helical" evidence="1">
    <location>
        <begin position="80"/>
        <end position="101"/>
    </location>
</feature>
<dbReference type="Pfam" id="PF13548">
    <property type="entry name" value="DUF4126"/>
    <property type="match status" value="1"/>
</dbReference>
<name>W0DQ23_9GAMM</name>
<keyword evidence="1" id="KW-0472">Membrane</keyword>
<feature type="domain" description="DUF4126" evidence="2">
    <location>
        <begin position="13"/>
        <end position="186"/>
    </location>
</feature>
<evidence type="ECO:0000313" key="4">
    <source>
        <dbReference type="Proteomes" id="UP000005289"/>
    </source>
</evidence>
<dbReference type="EMBL" id="CP007029">
    <property type="protein sequence ID" value="AHE98975.1"/>
    <property type="molecule type" value="Genomic_DNA"/>
</dbReference>
<feature type="transmembrane region" description="Helical" evidence="1">
    <location>
        <begin position="49"/>
        <end position="74"/>
    </location>
</feature>
<feature type="transmembrane region" description="Helical" evidence="1">
    <location>
        <begin position="12"/>
        <end position="37"/>
    </location>
</feature>
<dbReference type="HOGENOM" id="CLU_086377_1_1_6"/>
<gene>
    <name evidence="3" type="ORF">THITH_12750</name>
</gene>
<dbReference type="KEGG" id="tti:THITH_12750"/>
<dbReference type="RefSeq" id="WP_006748444.1">
    <property type="nucleotide sequence ID" value="NZ_CP007029.1"/>
</dbReference>
<keyword evidence="1" id="KW-1133">Transmembrane helix</keyword>
<dbReference type="AlphaFoldDB" id="W0DQ23"/>
<reference evidence="3 4" key="1">
    <citation type="submission" date="2013-12" db="EMBL/GenBank/DDBJ databases">
        <authorList>
            <consortium name="DOE Joint Genome Institute"/>
            <person name="Muyzer G."/>
            <person name="Huntemann M."/>
            <person name="Han J."/>
            <person name="Chen A."/>
            <person name="Kyrpides N."/>
            <person name="Mavromatis K."/>
            <person name="Markowitz V."/>
            <person name="Palaniappan K."/>
            <person name="Ivanova N."/>
            <person name="Schaumberg A."/>
            <person name="Pati A."/>
            <person name="Liolios K."/>
            <person name="Nordberg H.P."/>
            <person name="Cantor M.N."/>
            <person name="Hua S.X."/>
            <person name="Woyke T."/>
        </authorList>
    </citation>
    <scope>NUCLEOTIDE SEQUENCE [LARGE SCALE GENOMIC DNA]</scope>
    <source>
        <strain evidence="3 4">ARh 1</strain>
    </source>
</reference>
<accession>W0DQ23</accession>
<evidence type="ECO:0000313" key="3">
    <source>
        <dbReference type="EMBL" id="AHE98975.1"/>
    </source>
</evidence>
<evidence type="ECO:0000256" key="1">
    <source>
        <dbReference type="SAM" id="Phobius"/>
    </source>
</evidence>
<feature type="transmembrane region" description="Helical" evidence="1">
    <location>
        <begin position="155"/>
        <end position="182"/>
    </location>
</feature>
<proteinExistence type="predicted"/>
<dbReference type="Proteomes" id="UP000005289">
    <property type="component" value="Chromosome"/>
</dbReference>